<protein>
    <recommendedName>
        <fullName evidence="3">Secreted protein</fullName>
    </recommendedName>
</protein>
<accession>A0AAU1I0J4</accession>
<evidence type="ECO:0000256" key="1">
    <source>
        <dbReference type="SAM" id="MobiDB-lite"/>
    </source>
</evidence>
<sequence length="157" mass="15994">MTAALIGGGVAITTKGGGSGGDESIADPTACKAKLTENYRRVMANGAKGPTPATPTACAGLNEKSLKRITGEVITEYLDSDQAAKDLAPALPSPSLPASADVSPECRTWIKAELLDDTEEIDATPGYDACGDLSGEELQAAIDAVAEELSAQITPES</sequence>
<name>A0AAU1I0J4_9ACTN</name>
<dbReference type="AlphaFoldDB" id="A0AAU1I0J4"/>
<organism evidence="2">
    <name type="scientific">Streptomyces sp. NBC_00180</name>
    <dbReference type="NCBI Taxonomy" id="2903632"/>
    <lineage>
        <taxon>Bacteria</taxon>
        <taxon>Bacillati</taxon>
        <taxon>Actinomycetota</taxon>
        <taxon>Actinomycetes</taxon>
        <taxon>Kitasatosporales</taxon>
        <taxon>Streptomycetaceae</taxon>
        <taxon>Streptomyces</taxon>
    </lineage>
</organism>
<feature type="compositionally biased region" description="Gly residues" evidence="1">
    <location>
        <begin position="1"/>
        <end position="21"/>
    </location>
</feature>
<proteinExistence type="predicted"/>
<feature type="region of interest" description="Disordered" evidence="1">
    <location>
        <begin position="1"/>
        <end position="27"/>
    </location>
</feature>
<gene>
    <name evidence="2" type="ORF">OG477_25925</name>
</gene>
<dbReference type="EMBL" id="CP108140">
    <property type="protein sequence ID" value="WTP88577.1"/>
    <property type="molecule type" value="Genomic_DNA"/>
</dbReference>
<evidence type="ECO:0008006" key="3">
    <source>
        <dbReference type="Google" id="ProtNLM"/>
    </source>
</evidence>
<reference evidence="2" key="1">
    <citation type="submission" date="2022-10" db="EMBL/GenBank/DDBJ databases">
        <title>The complete genomes of actinobacterial strains from the NBC collection.</title>
        <authorList>
            <person name="Joergensen T.S."/>
            <person name="Alvarez Arevalo M."/>
            <person name="Sterndorff E.B."/>
            <person name="Faurdal D."/>
            <person name="Vuksanovic O."/>
            <person name="Mourched A.-S."/>
            <person name="Charusanti P."/>
            <person name="Shaw S."/>
            <person name="Blin K."/>
            <person name="Weber T."/>
        </authorList>
    </citation>
    <scope>NUCLEOTIDE SEQUENCE</scope>
    <source>
        <strain evidence="2">NBC 00180</strain>
    </source>
</reference>
<evidence type="ECO:0000313" key="2">
    <source>
        <dbReference type="EMBL" id="WTP88577.1"/>
    </source>
</evidence>